<reference evidence="9 10" key="1">
    <citation type="journal article" date="2016" name="Nat. Commun.">
        <title>Thousands of microbial genomes shed light on interconnected biogeochemical processes in an aquifer system.</title>
        <authorList>
            <person name="Anantharaman K."/>
            <person name="Brown C.T."/>
            <person name="Hug L.A."/>
            <person name="Sharon I."/>
            <person name="Castelle C.J."/>
            <person name="Probst A.J."/>
            <person name="Thomas B.C."/>
            <person name="Singh A."/>
            <person name="Wilkins M.J."/>
            <person name="Karaoz U."/>
            <person name="Brodie E.L."/>
            <person name="Williams K.H."/>
            <person name="Hubbard S.S."/>
            <person name="Banfield J.F."/>
        </authorList>
    </citation>
    <scope>NUCLEOTIDE SEQUENCE [LARGE SCALE GENOMIC DNA]</scope>
</reference>
<dbReference type="EMBL" id="MHPJ01000026">
    <property type="protein sequence ID" value="OGZ78162.1"/>
    <property type="molecule type" value="Genomic_DNA"/>
</dbReference>
<dbReference type="GO" id="GO:0046872">
    <property type="term" value="F:metal ion binding"/>
    <property type="evidence" value="ECO:0007669"/>
    <property type="project" value="UniProtKB-KW"/>
</dbReference>
<dbReference type="GO" id="GO:0002953">
    <property type="term" value="F:5'-deoxynucleotidase activity"/>
    <property type="evidence" value="ECO:0007669"/>
    <property type="project" value="UniProtKB-EC"/>
</dbReference>
<evidence type="ECO:0000256" key="1">
    <source>
        <dbReference type="ARBA" id="ARBA00001638"/>
    </source>
</evidence>
<comment type="subunit">
    <text evidence="4">Homodimer.</text>
</comment>
<evidence type="ECO:0000256" key="2">
    <source>
        <dbReference type="ARBA" id="ARBA00001936"/>
    </source>
</evidence>
<protein>
    <recommendedName>
        <fullName evidence="5">5'-deoxynucleotidase</fullName>
        <ecNumber evidence="5">3.1.3.89</ecNumber>
    </recommendedName>
</protein>
<evidence type="ECO:0000256" key="6">
    <source>
        <dbReference type="ARBA" id="ARBA00022723"/>
    </source>
</evidence>
<dbReference type="GO" id="GO:0005737">
    <property type="term" value="C:cytoplasm"/>
    <property type="evidence" value="ECO:0007669"/>
    <property type="project" value="TreeGrafter"/>
</dbReference>
<evidence type="ECO:0000313" key="10">
    <source>
        <dbReference type="Proteomes" id="UP000178650"/>
    </source>
</evidence>
<sequence>MDKILTFFTEIGKLKELKRRGWVLREIKNPESVADHIFRATLMAWVLGRKKRGLNIEKVMKMALIHDICEVYAGDTTPYDSILPKSKKEIRKLLRTWPRFSDSKKKRLSEKKFKKEKTALEKLTRGLPKELAREMMDLWIDYENGKTKEGRFFKQMDRLENFLQATEYWKKYKNLSQKSWWDQARESFDDPVLLEFMEKIDKQFHKN</sequence>
<dbReference type="EC" id="3.1.3.89" evidence="5"/>
<dbReference type="SUPFAM" id="SSF109604">
    <property type="entry name" value="HD-domain/PDEase-like"/>
    <property type="match status" value="1"/>
</dbReference>
<evidence type="ECO:0000256" key="7">
    <source>
        <dbReference type="ARBA" id="ARBA00022801"/>
    </source>
</evidence>
<evidence type="ECO:0000256" key="5">
    <source>
        <dbReference type="ARBA" id="ARBA00012964"/>
    </source>
</evidence>
<name>A0A1G2IU54_9BACT</name>
<dbReference type="AlphaFoldDB" id="A0A1G2IU54"/>
<comment type="catalytic activity">
    <reaction evidence="1">
        <text>a 2'-deoxyribonucleoside 5'-phosphate + H2O = a 2'-deoxyribonucleoside + phosphate</text>
        <dbReference type="Rhea" id="RHEA:36167"/>
        <dbReference type="ChEBI" id="CHEBI:15377"/>
        <dbReference type="ChEBI" id="CHEBI:18274"/>
        <dbReference type="ChEBI" id="CHEBI:43474"/>
        <dbReference type="ChEBI" id="CHEBI:65317"/>
        <dbReference type="EC" id="3.1.3.89"/>
    </reaction>
</comment>
<comment type="cofactor">
    <cofactor evidence="3">
        <name>Co(2+)</name>
        <dbReference type="ChEBI" id="CHEBI:48828"/>
    </cofactor>
</comment>
<comment type="cofactor">
    <cofactor evidence="2">
        <name>Mn(2+)</name>
        <dbReference type="ChEBI" id="CHEBI:29035"/>
    </cofactor>
</comment>
<evidence type="ECO:0000313" key="9">
    <source>
        <dbReference type="EMBL" id="OGZ78162.1"/>
    </source>
</evidence>
<gene>
    <name evidence="9" type="ORF">A2358_02320</name>
</gene>
<dbReference type="InterPro" id="IPR039356">
    <property type="entry name" value="YfbR/HDDC2"/>
</dbReference>
<dbReference type="SMART" id="SM00471">
    <property type="entry name" value="HDc"/>
    <property type="match status" value="1"/>
</dbReference>
<dbReference type="PANTHER" id="PTHR11845:SF13">
    <property type="entry name" value="5'-DEOXYNUCLEOTIDASE HDDC2"/>
    <property type="match status" value="1"/>
</dbReference>
<accession>A0A1G2IU54</accession>
<dbReference type="Proteomes" id="UP000178650">
    <property type="component" value="Unassembled WGS sequence"/>
</dbReference>
<comment type="caution">
    <text evidence="9">The sequence shown here is derived from an EMBL/GenBank/DDBJ whole genome shotgun (WGS) entry which is preliminary data.</text>
</comment>
<dbReference type="STRING" id="1802223.A2358_02320"/>
<evidence type="ECO:0000259" key="8">
    <source>
        <dbReference type="SMART" id="SM00471"/>
    </source>
</evidence>
<evidence type="ECO:0000256" key="4">
    <source>
        <dbReference type="ARBA" id="ARBA00011738"/>
    </source>
</evidence>
<dbReference type="Gene3D" id="1.10.3210.10">
    <property type="entry name" value="Hypothetical protein af1432"/>
    <property type="match status" value="1"/>
</dbReference>
<evidence type="ECO:0000256" key="3">
    <source>
        <dbReference type="ARBA" id="ARBA00001941"/>
    </source>
</evidence>
<dbReference type="Pfam" id="PF13023">
    <property type="entry name" value="HD_3"/>
    <property type="match status" value="1"/>
</dbReference>
<dbReference type="InterPro" id="IPR003607">
    <property type="entry name" value="HD/PDEase_dom"/>
</dbReference>
<proteinExistence type="predicted"/>
<feature type="domain" description="HD/PDEase" evidence="8">
    <location>
        <begin position="29"/>
        <end position="171"/>
    </location>
</feature>
<dbReference type="PANTHER" id="PTHR11845">
    <property type="entry name" value="5'-DEOXYNUCLEOTIDASE HDDC2"/>
    <property type="match status" value="1"/>
</dbReference>
<keyword evidence="6" id="KW-0479">Metal-binding</keyword>
<dbReference type="InterPro" id="IPR006674">
    <property type="entry name" value="HD_domain"/>
</dbReference>
<keyword evidence="7" id="KW-0378">Hydrolase</keyword>
<organism evidence="9 10">
    <name type="scientific">Candidatus Staskawiczbacteria bacterium RIFOXYB1_FULL_37_44</name>
    <dbReference type="NCBI Taxonomy" id="1802223"/>
    <lineage>
        <taxon>Bacteria</taxon>
        <taxon>Candidatus Staskawicziibacteriota</taxon>
    </lineage>
</organism>